<dbReference type="Proteomes" id="UP000481153">
    <property type="component" value="Unassembled WGS sequence"/>
</dbReference>
<dbReference type="SUPFAM" id="SSF46689">
    <property type="entry name" value="Homeodomain-like"/>
    <property type="match status" value="1"/>
</dbReference>
<evidence type="ECO:0000256" key="1">
    <source>
        <dbReference type="ARBA" id="ARBA00023125"/>
    </source>
</evidence>
<gene>
    <name evidence="3" type="ORF">Ae201684_001530</name>
</gene>
<dbReference type="GO" id="GO:0003677">
    <property type="term" value="F:DNA binding"/>
    <property type="evidence" value="ECO:0007669"/>
    <property type="project" value="UniProtKB-KW"/>
</dbReference>
<evidence type="ECO:0000313" key="4">
    <source>
        <dbReference type="Proteomes" id="UP000481153"/>
    </source>
</evidence>
<keyword evidence="1" id="KW-0238">DNA-binding</keyword>
<reference evidence="3 4" key="1">
    <citation type="submission" date="2019-07" db="EMBL/GenBank/DDBJ databases">
        <title>Genomics analysis of Aphanomyces spp. identifies a new class of oomycete effector associated with host adaptation.</title>
        <authorList>
            <person name="Gaulin E."/>
        </authorList>
    </citation>
    <scope>NUCLEOTIDE SEQUENCE [LARGE SCALE GENOMIC DNA]</scope>
    <source>
        <strain evidence="3 4">ATCC 201684</strain>
    </source>
</reference>
<dbReference type="PROSITE" id="PS51253">
    <property type="entry name" value="HTH_CENPB"/>
    <property type="match status" value="1"/>
</dbReference>
<comment type="caution">
    <text evidence="3">The sequence shown here is derived from an EMBL/GenBank/DDBJ whole genome shotgun (WGS) entry which is preliminary data.</text>
</comment>
<accession>A0A6G0XTC7</accession>
<dbReference type="AlphaFoldDB" id="A0A6G0XTC7"/>
<evidence type="ECO:0000313" key="3">
    <source>
        <dbReference type="EMBL" id="KAF0743887.1"/>
    </source>
</evidence>
<keyword evidence="4" id="KW-1185">Reference proteome</keyword>
<dbReference type="InterPro" id="IPR009057">
    <property type="entry name" value="Homeodomain-like_sf"/>
</dbReference>
<proteinExistence type="predicted"/>
<dbReference type="Pfam" id="PF03221">
    <property type="entry name" value="HTH_Tnp_Tc5"/>
    <property type="match status" value="1"/>
</dbReference>
<evidence type="ECO:0000259" key="2">
    <source>
        <dbReference type="PROSITE" id="PS51253"/>
    </source>
</evidence>
<sequence length="181" mass="20400">MQLPSIPSAPAIHRALKQVLDRNRPELKMRKRVTSERLEMDLLEWLEDCETYGIKITYDAIKEYAAEISATYEDRVNLTFSQGWVCSLLARHKMGRKYVHGESLSVDETAYFYGKGHTSTISKKSAKGREDVKNRITLAAAVNADGTDKKTQVHRSLSRDGLAIARQKKCILTTQAAKKDG</sequence>
<dbReference type="EMBL" id="VJMJ01000012">
    <property type="protein sequence ID" value="KAF0743887.1"/>
    <property type="molecule type" value="Genomic_DNA"/>
</dbReference>
<dbReference type="VEuPathDB" id="FungiDB:AeMF1_008675"/>
<dbReference type="Gene3D" id="1.10.10.60">
    <property type="entry name" value="Homeodomain-like"/>
    <property type="match status" value="1"/>
</dbReference>
<dbReference type="InterPro" id="IPR006600">
    <property type="entry name" value="HTH_CenpB_DNA-bd_dom"/>
</dbReference>
<feature type="domain" description="HTH CENPB-type" evidence="2">
    <location>
        <begin position="26"/>
        <end position="98"/>
    </location>
</feature>
<organism evidence="3 4">
    <name type="scientific">Aphanomyces euteiches</name>
    <dbReference type="NCBI Taxonomy" id="100861"/>
    <lineage>
        <taxon>Eukaryota</taxon>
        <taxon>Sar</taxon>
        <taxon>Stramenopiles</taxon>
        <taxon>Oomycota</taxon>
        <taxon>Saprolegniomycetes</taxon>
        <taxon>Saprolegniales</taxon>
        <taxon>Verrucalvaceae</taxon>
        <taxon>Aphanomyces</taxon>
    </lineage>
</organism>
<name>A0A6G0XTC7_9STRA</name>
<protein>
    <recommendedName>
        <fullName evidence="2">HTH CENPB-type domain-containing protein</fullName>
    </recommendedName>
</protein>